<sequence length="292" mass="32084">MIGGCPGPAPVVRPSIDTMPSPQHRYHFPNLLEAFFILIVLFFTEYLMDALIWKLSRNAGLQPMGIYSIGRVLAHGLVFTVLLHHAKGTYRELVHENPSSWQATLAVFAGPVLLLTPGLLLIGSLLQVLVQQLFPVSSSMTDGWYKSLTDGLGAIVLVCLIAPVVEEMLFRGVILRSFLRQYPAGVAIIHSAAVFGMAHLNVYQFMLAFLLGLLLGKLYERTRSLLPGMLVHGCYNTAVTILAWRSERSEWSTVADWSVQWCVVALVSGGAGAWLLCKLIAPRTASRTEPQA</sequence>
<dbReference type="PANTHER" id="PTHR36435:SF1">
    <property type="entry name" value="CAAX AMINO TERMINAL PROTEASE FAMILY PROTEIN"/>
    <property type="match status" value="1"/>
</dbReference>
<keyword evidence="1" id="KW-1133">Transmembrane helix</keyword>
<feature type="transmembrane region" description="Helical" evidence="1">
    <location>
        <begin position="34"/>
        <end position="53"/>
    </location>
</feature>
<dbReference type="AlphaFoldDB" id="G2ZNP3"/>
<evidence type="ECO:0000313" key="3">
    <source>
        <dbReference type="EMBL" id="CCA80656.1"/>
    </source>
</evidence>
<reference evidence="3" key="2">
    <citation type="submission" date="2011-04" db="EMBL/GenBank/DDBJ databases">
        <authorList>
            <person name="Genoscope - CEA"/>
        </authorList>
    </citation>
    <scope>NUCLEOTIDE SEQUENCE</scope>
    <source>
        <strain evidence="3">R229</strain>
    </source>
</reference>
<dbReference type="EMBL" id="FR854067">
    <property type="protein sequence ID" value="CCA80656.1"/>
    <property type="molecule type" value="Genomic_DNA"/>
</dbReference>
<evidence type="ECO:0000256" key="1">
    <source>
        <dbReference type="SAM" id="Phobius"/>
    </source>
</evidence>
<proteinExistence type="predicted"/>
<feature type="transmembrane region" description="Helical" evidence="1">
    <location>
        <begin position="147"/>
        <end position="165"/>
    </location>
</feature>
<feature type="transmembrane region" description="Helical" evidence="1">
    <location>
        <begin position="103"/>
        <end position="126"/>
    </location>
</feature>
<feature type="transmembrane region" description="Helical" evidence="1">
    <location>
        <begin position="185"/>
        <end position="213"/>
    </location>
</feature>
<keyword evidence="1" id="KW-0472">Membrane</keyword>
<gene>
    <name evidence="3" type="ORF">BDB_110086</name>
</gene>
<dbReference type="InterPro" id="IPR052710">
    <property type="entry name" value="CAAX_protease"/>
</dbReference>
<protein>
    <recommendedName>
        <fullName evidence="2">CAAX prenyl protease 2/Lysostaphin resistance protein A-like domain-containing protein</fullName>
    </recommendedName>
</protein>
<feature type="transmembrane region" description="Helical" evidence="1">
    <location>
        <begin position="65"/>
        <end position="83"/>
    </location>
</feature>
<dbReference type="Pfam" id="PF02517">
    <property type="entry name" value="Rce1-like"/>
    <property type="match status" value="1"/>
</dbReference>
<dbReference type="GO" id="GO:0004175">
    <property type="term" value="F:endopeptidase activity"/>
    <property type="evidence" value="ECO:0007669"/>
    <property type="project" value="UniProtKB-ARBA"/>
</dbReference>
<feature type="transmembrane region" description="Helical" evidence="1">
    <location>
        <begin position="257"/>
        <end position="277"/>
    </location>
</feature>
<dbReference type="GO" id="GO:0080120">
    <property type="term" value="P:CAAX-box protein maturation"/>
    <property type="evidence" value="ECO:0007669"/>
    <property type="project" value="UniProtKB-ARBA"/>
</dbReference>
<feature type="domain" description="CAAX prenyl protease 2/Lysostaphin resistance protein A-like" evidence="2">
    <location>
        <begin position="153"/>
        <end position="237"/>
    </location>
</feature>
<name>G2ZNP3_9RALS</name>
<organism evidence="3">
    <name type="scientific">blood disease bacterium R229</name>
    <dbReference type="NCBI Taxonomy" id="741978"/>
    <lineage>
        <taxon>Bacteria</taxon>
        <taxon>Pseudomonadati</taxon>
        <taxon>Pseudomonadota</taxon>
        <taxon>Betaproteobacteria</taxon>
        <taxon>Burkholderiales</taxon>
        <taxon>Burkholderiaceae</taxon>
        <taxon>Ralstonia</taxon>
        <taxon>Ralstonia solanacearum species complex</taxon>
    </lineage>
</organism>
<keyword evidence="1" id="KW-0812">Transmembrane</keyword>
<accession>G2ZNP3</accession>
<dbReference type="PANTHER" id="PTHR36435">
    <property type="entry name" value="SLR1288 PROTEIN"/>
    <property type="match status" value="1"/>
</dbReference>
<feature type="transmembrane region" description="Helical" evidence="1">
    <location>
        <begin position="225"/>
        <end position="245"/>
    </location>
</feature>
<evidence type="ECO:0000259" key="2">
    <source>
        <dbReference type="Pfam" id="PF02517"/>
    </source>
</evidence>
<reference evidence="3" key="1">
    <citation type="journal article" date="2011" name="PLoS ONE">
        <title>Ralstonia syzygii, the Blood Disease Bacterium and some Asian R. solanacearum strains form a single genomic species despite divergent lifestyles.</title>
        <authorList>
            <person name="Remenant B."/>
            <person name="de Cambiaire J.C."/>
            <person name="Cellier G."/>
            <person name="Jacobs J.M."/>
            <person name="Mangenot S."/>
            <person name="Barbe V."/>
            <person name="Lajus A."/>
            <person name="Vallenet D."/>
            <person name="Medigue C."/>
            <person name="Fegan M."/>
            <person name="Allen C."/>
            <person name="Prior P."/>
        </authorList>
    </citation>
    <scope>NUCLEOTIDE SEQUENCE</scope>
    <source>
        <strain evidence="3">R229</strain>
    </source>
</reference>
<dbReference type="InterPro" id="IPR003675">
    <property type="entry name" value="Rce1/LyrA-like_dom"/>
</dbReference>